<dbReference type="SMART" id="SM00388">
    <property type="entry name" value="HisKA"/>
    <property type="match status" value="1"/>
</dbReference>
<dbReference type="EMBL" id="QHJG01000069">
    <property type="protein sequence ID" value="PWY53801.1"/>
    <property type="molecule type" value="Genomic_DNA"/>
</dbReference>
<dbReference type="Pfam" id="PF00072">
    <property type="entry name" value="Response_reg"/>
    <property type="match status" value="1"/>
</dbReference>
<dbReference type="InterPro" id="IPR029016">
    <property type="entry name" value="GAF-like_dom_sf"/>
</dbReference>
<dbReference type="SUPFAM" id="SSF55781">
    <property type="entry name" value="GAF domain-like"/>
    <property type="match status" value="1"/>
</dbReference>
<organism evidence="9 11">
    <name type="scientific">Legionella qingyii</name>
    <dbReference type="NCBI Taxonomy" id="2184757"/>
    <lineage>
        <taxon>Bacteria</taxon>
        <taxon>Pseudomonadati</taxon>
        <taxon>Pseudomonadota</taxon>
        <taxon>Gammaproteobacteria</taxon>
        <taxon>Legionellales</taxon>
        <taxon>Legionellaceae</taxon>
        <taxon>Legionella</taxon>
    </lineage>
</organism>
<dbReference type="CDD" id="cd00075">
    <property type="entry name" value="HATPase"/>
    <property type="match status" value="1"/>
</dbReference>
<dbReference type="EC" id="2.7.13.3" evidence="2"/>
<dbReference type="Pfam" id="PF13185">
    <property type="entry name" value="GAF_2"/>
    <property type="match status" value="1"/>
</dbReference>
<keyword evidence="5 9" id="KW-0418">Kinase</keyword>
<evidence type="ECO:0000256" key="1">
    <source>
        <dbReference type="ARBA" id="ARBA00000085"/>
    </source>
</evidence>
<dbReference type="PANTHER" id="PTHR43547:SF2">
    <property type="entry name" value="HYBRID SIGNAL TRANSDUCTION HISTIDINE KINASE C"/>
    <property type="match status" value="1"/>
</dbReference>
<evidence type="ECO:0000313" key="10">
    <source>
        <dbReference type="EMBL" id="RUR18337.1"/>
    </source>
</evidence>
<reference evidence="10 12" key="2">
    <citation type="submission" date="2018-12" db="EMBL/GenBank/DDBJ databases">
        <title>Legionella sp,whole genome shotgun sequence.</title>
        <authorList>
            <person name="Wu H."/>
        </authorList>
    </citation>
    <scope>NUCLEOTIDE SEQUENCE [LARGE SCALE GENOMIC DNA]</scope>
    <source>
        <strain evidence="12">km489</strain>
        <strain evidence="10">Km489</strain>
    </source>
</reference>
<comment type="catalytic activity">
    <reaction evidence="1">
        <text>ATP + protein L-histidine = ADP + protein N-phospho-L-histidine.</text>
        <dbReference type="EC" id="2.7.13.3"/>
    </reaction>
</comment>
<evidence type="ECO:0000256" key="5">
    <source>
        <dbReference type="ARBA" id="ARBA00022777"/>
    </source>
</evidence>
<dbReference type="PANTHER" id="PTHR43547">
    <property type="entry name" value="TWO-COMPONENT HISTIDINE KINASE"/>
    <property type="match status" value="1"/>
</dbReference>
<dbReference type="InterPro" id="IPR005467">
    <property type="entry name" value="His_kinase_dom"/>
</dbReference>
<dbReference type="Gene3D" id="1.10.287.130">
    <property type="match status" value="1"/>
</dbReference>
<dbReference type="Gene3D" id="3.30.450.40">
    <property type="match status" value="1"/>
</dbReference>
<dbReference type="InterPro" id="IPR001789">
    <property type="entry name" value="Sig_transdc_resp-reg_receiver"/>
</dbReference>
<dbReference type="InterPro" id="IPR011006">
    <property type="entry name" value="CheY-like_superfamily"/>
</dbReference>
<dbReference type="InterPro" id="IPR003018">
    <property type="entry name" value="GAF"/>
</dbReference>
<evidence type="ECO:0000256" key="4">
    <source>
        <dbReference type="ARBA" id="ARBA00022679"/>
    </source>
</evidence>
<dbReference type="Gene3D" id="3.30.565.10">
    <property type="entry name" value="Histidine kinase-like ATPase, C-terminal domain"/>
    <property type="match status" value="1"/>
</dbReference>
<dbReference type="AlphaFoldDB" id="A0A317TWS9"/>
<dbReference type="SMART" id="SM00065">
    <property type="entry name" value="GAF"/>
    <property type="match status" value="1"/>
</dbReference>
<feature type="domain" description="Response regulatory" evidence="8">
    <location>
        <begin position="440"/>
        <end position="563"/>
    </location>
</feature>
<dbReference type="SUPFAM" id="SSF52172">
    <property type="entry name" value="CheY-like"/>
    <property type="match status" value="1"/>
</dbReference>
<evidence type="ECO:0000313" key="9">
    <source>
        <dbReference type="EMBL" id="PWY53801.1"/>
    </source>
</evidence>
<keyword evidence="12" id="KW-1185">Reference proteome</keyword>
<accession>A0A317TWS9</accession>
<gene>
    <name evidence="9" type="ORF">DGG96_20375</name>
    <name evidence="10" type="ORF">ELY20_16600</name>
</gene>
<dbReference type="Pfam" id="PF02518">
    <property type="entry name" value="HATPase_c"/>
    <property type="match status" value="1"/>
</dbReference>
<dbReference type="Pfam" id="PF00512">
    <property type="entry name" value="HisKA"/>
    <property type="match status" value="1"/>
</dbReference>
<evidence type="ECO:0000259" key="8">
    <source>
        <dbReference type="PROSITE" id="PS50110"/>
    </source>
</evidence>
<comment type="caution">
    <text evidence="9">The sequence shown here is derived from an EMBL/GenBank/DDBJ whole genome shotgun (WGS) entry which is preliminary data.</text>
</comment>
<reference evidence="9 11" key="1">
    <citation type="submission" date="2018-05" db="EMBL/GenBank/DDBJ databases">
        <title>Legionella qingyii sp.nov., whole genome shotgun sequence.</title>
        <authorList>
            <person name="Wu H."/>
            <person name="Zhu Q."/>
            <person name="Hu C."/>
        </authorList>
    </citation>
    <scope>NUCLEOTIDE SEQUENCE [LARGE SCALE GENOMIC DNA]</scope>
    <source>
        <strain evidence="9 11">HEB18</strain>
    </source>
</reference>
<dbReference type="RefSeq" id="WP_110144293.1">
    <property type="nucleotide sequence ID" value="NZ_QHJG01000069.1"/>
</dbReference>
<evidence type="ECO:0000256" key="6">
    <source>
        <dbReference type="PROSITE-ProRule" id="PRU00169"/>
    </source>
</evidence>
<feature type="domain" description="Histidine kinase" evidence="7">
    <location>
        <begin position="204"/>
        <end position="414"/>
    </location>
</feature>
<dbReference type="CDD" id="cd00082">
    <property type="entry name" value="HisKA"/>
    <property type="match status" value="1"/>
</dbReference>
<feature type="modified residue" description="4-aspartylphosphate" evidence="6">
    <location>
        <position position="496"/>
    </location>
</feature>
<keyword evidence="4" id="KW-0808">Transferase</keyword>
<dbReference type="SUPFAM" id="SSF47384">
    <property type="entry name" value="Homodimeric domain of signal transducing histidine kinase"/>
    <property type="match status" value="1"/>
</dbReference>
<dbReference type="InterPro" id="IPR003661">
    <property type="entry name" value="HisK_dim/P_dom"/>
</dbReference>
<dbReference type="SUPFAM" id="SSF55874">
    <property type="entry name" value="ATPase domain of HSP90 chaperone/DNA topoisomerase II/histidine kinase"/>
    <property type="match status" value="1"/>
</dbReference>
<evidence type="ECO:0000313" key="12">
    <source>
        <dbReference type="Proteomes" id="UP000287374"/>
    </source>
</evidence>
<protein>
    <recommendedName>
        <fullName evidence="2">histidine kinase</fullName>
        <ecNumber evidence="2">2.7.13.3</ecNumber>
    </recommendedName>
</protein>
<dbReference type="PROSITE" id="PS50110">
    <property type="entry name" value="RESPONSE_REGULATORY"/>
    <property type="match status" value="1"/>
</dbReference>
<dbReference type="InterPro" id="IPR003594">
    <property type="entry name" value="HATPase_dom"/>
</dbReference>
<dbReference type="GO" id="GO:0000155">
    <property type="term" value="F:phosphorelay sensor kinase activity"/>
    <property type="evidence" value="ECO:0007669"/>
    <property type="project" value="InterPro"/>
</dbReference>
<dbReference type="InterPro" id="IPR036890">
    <property type="entry name" value="HATPase_C_sf"/>
</dbReference>
<evidence type="ECO:0000259" key="7">
    <source>
        <dbReference type="PROSITE" id="PS50109"/>
    </source>
</evidence>
<evidence type="ECO:0000256" key="2">
    <source>
        <dbReference type="ARBA" id="ARBA00012438"/>
    </source>
</evidence>
<dbReference type="Gene3D" id="3.40.50.2300">
    <property type="match status" value="1"/>
</dbReference>
<keyword evidence="3 6" id="KW-0597">Phosphoprotein</keyword>
<name>A0A317TWS9_9GAMM</name>
<proteinExistence type="predicted"/>
<evidence type="ECO:0000256" key="3">
    <source>
        <dbReference type="ARBA" id="ARBA00022553"/>
    </source>
</evidence>
<dbReference type="SMART" id="SM00448">
    <property type="entry name" value="REC"/>
    <property type="match status" value="1"/>
</dbReference>
<dbReference type="InterPro" id="IPR004358">
    <property type="entry name" value="Sig_transdc_His_kin-like_C"/>
</dbReference>
<dbReference type="Proteomes" id="UP000247152">
    <property type="component" value="Unassembled WGS sequence"/>
</dbReference>
<dbReference type="PRINTS" id="PR00344">
    <property type="entry name" value="BCTRLSENSOR"/>
</dbReference>
<dbReference type="InterPro" id="IPR036097">
    <property type="entry name" value="HisK_dim/P_sf"/>
</dbReference>
<dbReference type="PROSITE" id="PS50109">
    <property type="entry name" value="HIS_KIN"/>
    <property type="match status" value="1"/>
</dbReference>
<evidence type="ECO:0000313" key="11">
    <source>
        <dbReference type="Proteomes" id="UP000247152"/>
    </source>
</evidence>
<sequence length="581" mass="65876">MQDAKLSSNITECSTWYVSAMEHLVKVVQDLSQANDIQAITEIVRLAARELTGADGATFILKDGNCCYYVEENAIAPLWKGKRFPMKKCISGWVMLNKKSAVIEDIYNDPRIPQDAYRPTFVKSLAMVPIRREDPVGAIGNYWAQKRLPTQEELNILQALADTTSVALKNAHLYIDLKAHIETIREREAHVRAQRDTLEIFTRALAHDLREPVRTMSSFVDVITQEKPHFSGRVADYFQHIYNASKRMLTLIDTVFHYMQLDEFKEELKEECDMNEIIGEVSKNLDYLIREKNAHIIAEKLPHVKANPTQMIQLMQNLISNAIYYNENIPEIFISAQPKKQYVEFHVSDNGLGLDSKDNESIFLPFKRANRISKGSGLGLAICAKILELHGGTIECKSRFGGGTIFSFTLPSAFKVNRQKKVKEASVSPVNIPSQTSLANILFVDDLKEDLEFTKIILERAHINFNFFIAQSGNEALNLLHDQFARNNPIDLIFLDINLPGMDGFEILKQIQTDKILNKTPVIMCTGSDYRKDKEKSADLGAAGYLIKPIEKESLQGIIDNLAVVTYCQTEEGYIIIRNEH</sequence>
<dbReference type="SMART" id="SM00387">
    <property type="entry name" value="HATPase_c"/>
    <property type="match status" value="1"/>
</dbReference>
<dbReference type="EMBL" id="RZGX01000039">
    <property type="protein sequence ID" value="RUR18337.1"/>
    <property type="molecule type" value="Genomic_DNA"/>
</dbReference>
<dbReference type="Proteomes" id="UP000287374">
    <property type="component" value="Unassembled WGS sequence"/>
</dbReference>
<dbReference type="OrthoDB" id="6017161at2"/>